<evidence type="ECO:0000313" key="3">
    <source>
        <dbReference type="EMBL" id="ENO17296.1"/>
    </source>
</evidence>
<dbReference type="STRING" id="888050.HMPREF9004_1961"/>
<sequence length="156" mass="16739">MNEMSTPARSSNPTDDANSQIRVNDEHKTPETRDTPTQEMPVQEPPASETSSPASLNGTGGKDHLADSQRPSDPQKPKVWTVADAPKTSPTGATSIRVGQLVWACIIMLTSVFLMALPFLELENLPLFFIALVALLGVSLIVAAFAVGREAKRKGD</sequence>
<feature type="compositionally biased region" description="Low complexity" evidence="1">
    <location>
        <begin position="45"/>
        <end position="55"/>
    </location>
</feature>
<keyword evidence="4" id="KW-1185">Reference proteome</keyword>
<accession>N6X0K0</accession>
<feature type="region of interest" description="Disordered" evidence="1">
    <location>
        <begin position="1"/>
        <end position="92"/>
    </location>
</feature>
<feature type="compositionally biased region" description="Basic and acidic residues" evidence="1">
    <location>
        <begin position="23"/>
        <end position="36"/>
    </location>
</feature>
<feature type="transmembrane region" description="Helical" evidence="2">
    <location>
        <begin position="126"/>
        <end position="147"/>
    </location>
</feature>
<organism evidence="3 4">
    <name type="scientific">Schaalia cardiffensis F0333</name>
    <dbReference type="NCBI Taxonomy" id="888050"/>
    <lineage>
        <taxon>Bacteria</taxon>
        <taxon>Bacillati</taxon>
        <taxon>Actinomycetota</taxon>
        <taxon>Actinomycetes</taxon>
        <taxon>Actinomycetales</taxon>
        <taxon>Actinomycetaceae</taxon>
        <taxon>Schaalia</taxon>
    </lineage>
</organism>
<gene>
    <name evidence="3" type="ORF">HMPREF9004_1961</name>
</gene>
<dbReference type="eggNOG" id="ENOG5033ET5">
    <property type="taxonomic scope" value="Bacteria"/>
</dbReference>
<dbReference type="OrthoDB" id="3261051at2"/>
<keyword evidence="2" id="KW-0472">Membrane</keyword>
<feature type="compositionally biased region" description="Polar residues" evidence="1">
    <location>
        <begin position="1"/>
        <end position="22"/>
    </location>
</feature>
<dbReference type="Proteomes" id="UP000013015">
    <property type="component" value="Unassembled WGS sequence"/>
</dbReference>
<dbReference type="EMBL" id="AQHZ01000030">
    <property type="protein sequence ID" value="ENO17296.1"/>
    <property type="molecule type" value="Genomic_DNA"/>
</dbReference>
<dbReference type="PATRIC" id="fig|888050.3.peg.1878"/>
<proteinExistence type="predicted"/>
<evidence type="ECO:0000313" key="4">
    <source>
        <dbReference type="Proteomes" id="UP000013015"/>
    </source>
</evidence>
<reference evidence="3 4" key="1">
    <citation type="submission" date="2013-03" db="EMBL/GenBank/DDBJ databases">
        <title>Reference genome for the Human Microbiome Project.</title>
        <authorList>
            <person name="Aqrawi P."/>
            <person name="Ayvaz T."/>
            <person name="Bess C."/>
            <person name="Blankenburg K."/>
            <person name="Coyle M."/>
            <person name="Deng J."/>
            <person name="Forbes L."/>
            <person name="Fowler G."/>
            <person name="Francisco L."/>
            <person name="Fu Q."/>
            <person name="Gibbs R."/>
            <person name="Gross S."/>
            <person name="Gubbala S."/>
            <person name="Hale W."/>
            <person name="Hemphill L."/>
            <person name="Highlander S."/>
            <person name="Hirani K."/>
            <person name="Jackson L."/>
            <person name="Jakkamsetti A."/>
            <person name="Javaid M."/>
            <person name="Jayaseelan J.C."/>
            <person name="Jiang H."/>
            <person name="Joshi V."/>
            <person name="Korchina V."/>
            <person name="Kovar C."/>
            <person name="Lara F."/>
            <person name="Lee S."/>
            <person name="Liu Y."/>
            <person name="Mata R."/>
            <person name="Mathew T."/>
            <person name="Munidasa M."/>
            <person name="Muzny D."/>
            <person name="Nazareth L."/>
            <person name="Ngo R."/>
            <person name="Nguyen L."/>
            <person name="Nguyen N."/>
            <person name="Okwuonu G."/>
            <person name="Ongeri F."/>
            <person name="Palculict T."/>
            <person name="Patil S."/>
            <person name="Petrosino J."/>
            <person name="Pham C."/>
            <person name="Pham P."/>
            <person name="Pu L.-L."/>
            <person name="Qin X."/>
            <person name="Qu J."/>
            <person name="Reid J."/>
            <person name="Ross M."/>
            <person name="Ruth R."/>
            <person name="Saada N."/>
            <person name="San Lucas F."/>
            <person name="Santibanez J."/>
            <person name="Shang Y."/>
            <person name="Simmons D."/>
            <person name="Song X.-Z."/>
            <person name="Tang L.-Y."/>
            <person name="Thornton R."/>
            <person name="Warren J."/>
            <person name="Weissenberger G."/>
            <person name="Wilczek-Boney K."/>
            <person name="Worley K."/>
            <person name="Youmans B."/>
            <person name="Zhang J."/>
            <person name="Zhang L."/>
            <person name="Zhao Z."/>
            <person name="Zhou C."/>
            <person name="Zhu D."/>
            <person name="Zhu Y."/>
        </authorList>
    </citation>
    <scope>NUCLEOTIDE SEQUENCE [LARGE SCALE GENOMIC DNA]</scope>
    <source>
        <strain evidence="3 4">F0333</strain>
    </source>
</reference>
<keyword evidence="2" id="KW-0812">Transmembrane</keyword>
<name>N6X0K0_9ACTO</name>
<protein>
    <submittedName>
        <fullName evidence="3">Uncharacterized protein</fullName>
    </submittedName>
</protein>
<dbReference type="AlphaFoldDB" id="N6X0K0"/>
<feature type="transmembrane region" description="Helical" evidence="2">
    <location>
        <begin position="101"/>
        <end position="120"/>
    </location>
</feature>
<dbReference type="RefSeq" id="WP_005965092.1">
    <property type="nucleotide sequence ID" value="NZ_CP040505.1"/>
</dbReference>
<dbReference type="HOGENOM" id="CLU_1682873_0_0_11"/>
<comment type="caution">
    <text evidence="3">The sequence shown here is derived from an EMBL/GenBank/DDBJ whole genome shotgun (WGS) entry which is preliminary data.</text>
</comment>
<keyword evidence="2" id="KW-1133">Transmembrane helix</keyword>
<evidence type="ECO:0000256" key="2">
    <source>
        <dbReference type="SAM" id="Phobius"/>
    </source>
</evidence>
<evidence type="ECO:0000256" key="1">
    <source>
        <dbReference type="SAM" id="MobiDB-lite"/>
    </source>
</evidence>